<evidence type="ECO:0000313" key="1">
    <source>
        <dbReference type="EMBL" id="JAD55469.1"/>
    </source>
</evidence>
<proteinExistence type="predicted"/>
<organism evidence="1">
    <name type="scientific">Arundo donax</name>
    <name type="common">Giant reed</name>
    <name type="synonym">Donax arundinaceus</name>
    <dbReference type="NCBI Taxonomy" id="35708"/>
    <lineage>
        <taxon>Eukaryota</taxon>
        <taxon>Viridiplantae</taxon>
        <taxon>Streptophyta</taxon>
        <taxon>Embryophyta</taxon>
        <taxon>Tracheophyta</taxon>
        <taxon>Spermatophyta</taxon>
        <taxon>Magnoliopsida</taxon>
        <taxon>Liliopsida</taxon>
        <taxon>Poales</taxon>
        <taxon>Poaceae</taxon>
        <taxon>PACMAD clade</taxon>
        <taxon>Arundinoideae</taxon>
        <taxon>Arundineae</taxon>
        <taxon>Arundo</taxon>
    </lineage>
</organism>
<sequence length="35" mass="3997">MLMHSNLAAKHDIHHLYGPLLLRCFHRSIVAKASD</sequence>
<reference evidence="1" key="2">
    <citation type="journal article" date="2015" name="Data Brief">
        <title>Shoot transcriptome of the giant reed, Arundo donax.</title>
        <authorList>
            <person name="Barrero R.A."/>
            <person name="Guerrero F.D."/>
            <person name="Moolhuijzen P."/>
            <person name="Goolsby J.A."/>
            <person name="Tidwell J."/>
            <person name="Bellgard S.E."/>
            <person name="Bellgard M.I."/>
        </authorList>
    </citation>
    <scope>NUCLEOTIDE SEQUENCE</scope>
    <source>
        <tissue evidence="1">Shoot tissue taken approximately 20 cm above the soil surface</tissue>
    </source>
</reference>
<protein>
    <submittedName>
        <fullName evidence="1">Uncharacterized protein</fullName>
    </submittedName>
</protein>
<dbReference type="EMBL" id="GBRH01242426">
    <property type="protein sequence ID" value="JAD55469.1"/>
    <property type="molecule type" value="Transcribed_RNA"/>
</dbReference>
<dbReference type="AlphaFoldDB" id="A0A0A9AUP3"/>
<reference evidence="1" key="1">
    <citation type="submission" date="2014-09" db="EMBL/GenBank/DDBJ databases">
        <authorList>
            <person name="Magalhaes I.L.F."/>
            <person name="Oliveira U."/>
            <person name="Santos F.R."/>
            <person name="Vidigal T.H.D.A."/>
            <person name="Brescovit A.D."/>
            <person name="Santos A.J."/>
        </authorList>
    </citation>
    <scope>NUCLEOTIDE SEQUENCE</scope>
    <source>
        <tissue evidence="1">Shoot tissue taken approximately 20 cm above the soil surface</tissue>
    </source>
</reference>
<name>A0A0A9AUP3_ARUDO</name>
<accession>A0A0A9AUP3</accession>